<evidence type="ECO:0000256" key="1">
    <source>
        <dbReference type="SAM" id="MobiDB-lite"/>
    </source>
</evidence>
<evidence type="ECO:0000313" key="2">
    <source>
        <dbReference type="EMBL" id="EYC32119.1"/>
    </source>
</evidence>
<proteinExistence type="predicted"/>
<sequence>MNSSSTCRVGVNGGDPSAASKSTRRDRDAHGGIVAAKANLVTIKKTPQSDVSERFPARAALSRRSLCEAADGSPSLTPTVLSLSLPCAISGAHLQ</sequence>
<keyword evidence="3" id="KW-1185">Reference proteome</keyword>
<protein>
    <submittedName>
        <fullName evidence="2">Uncharacterized protein</fullName>
    </submittedName>
</protein>
<evidence type="ECO:0000313" key="3">
    <source>
        <dbReference type="Proteomes" id="UP000024635"/>
    </source>
</evidence>
<gene>
    <name evidence="2" type="primary">Acey_s0003.g1411</name>
    <name evidence="2" type="ORF">Y032_0003g1411</name>
</gene>
<name>A0A016VX10_9BILA</name>
<comment type="caution">
    <text evidence="2">The sequence shown here is derived from an EMBL/GenBank/DDBJ whole genome shotgun (WGS) entry which is preliminary data.</text>
</comment>
<organism evidence="2 3">
    <name type="scientific">Ancylostoma ceylanicum</name>
    <dbReference type="NCBI Taxonomy" id="53326"/>
    <lineage>
        <taxon>Eukaryota</taxon>
        <taxon>Metazoa</taxon>
        <taxon>Ecdysozoa</taxon>
        <taxon>Nematoda</taxon>
        <taxon>Chromadorea</taxon>
        <taxon>Rhabditida</taxon>
        <taxon>Rhabditina</taxon>
        <taxon>Rhabditomorpha</taxon>
        <taxon>Strongyloidea</taxon>
        <taxon>Ancylostomatidae</taxon>
        <taxon>Ancylostomatinae</taxon>
        <taxon>Ancylostoma</taxon>
    </lineage>
</organism>
<reference evidence="3" key="1">
    <citation type="journal article" date="2015" name="Nat. Genet.">
        <title>The genome and transcriptome of the zoonotic hookworm Ancylostoma ceylanicum identify infection-specific gene families.</title>
        <authorList>
            <person name="Schwarz E.M."/>
            <person name="Hu Y."/>
            <person name="Antoshechkin I."/>
            <person name="Miller M.M."/>
            <person name="Sternberg P.W."/>
            <person name="Aroian R.V."/>
        </authorList>
    </citation>
    <scope>NUCLEOTIDE SEQUENCE</scope>
    <source>
        <strain evidence="3">HY135</strain>
    </source>
</reference>
<dbReference type="Proteomes" id="UP000024635">
    <property type="component" value="Unassembled WGS sequence"/>
</dbReference>
<dbReference type="AlphaFoldDB" id="A0A016VX10"/>
<feature type="region of interest" description="Disordered" evidence="1">
    <location>
        <begin position="1"/>
        <end position="31"/>
    </location>
</feature>
<dbReference type="EMBL" id="JARK01001339">
    <property type="protein sequence ID" value="EYC32119.1"/>
    <property type="molecule type" value="Genomic_DNA"/>
</dbReference>
<accession>A0A016VX10</accession>